<dbReference type="Gene3D" id="3.90.1690.10">
    <property type="entry name" value="phage-related protein like domain"/>
    <property type="match status" value="1"/>
</dbReference>
<organism evidence="1">
    <name type="scientific">marine sediment metagenome</name>
    <dbReference type="NCBI Taxonomy" id="412755"/>
    <lineage>
        <taxon>unclassified sequences</taxon>
        <taxon>metagenomes</taxon>
        <taxon>ecological metagenomes</taxon>
    </lineage>
</organism>
<gene>
    <name evidence="1" type="ORF">S01H1_72563</name>
</gene>
<dbReference type="InterPro" id="IPR053738">
    <property type="entry name" value="Lambda_capsid_assembly"/>
</dbReference>
<evidence type="ECO:0000313" key="1">
    <source>
        <dbReference type="EMBL" id="GAG36184.1"/>
    </source>
</evidence>
<name>X0WZ02_9ZZZZ</name>
<accession>X0WZ02</accession>
<comment type="caution">
    <text evidence="1">The sequence shown here is derived from an EMBL/GenBank/DDBJ whole genome shotgun (WGS) entry which is preliminary data.</text>
</comment>
<reference evidence="1" key="1">
    <citation type="journal article" date="2014" name="Front. Microbiol.">
        <title>High frequency of phylogenetically diverse reductive dehalogenase-homologous genes in deep subseafloor sedimentary metagenomes.</title>
        <authorList>
            <person name="Kawai M."/>
            <person name="Futagami T."/>
            <person name="Toyoda A."/>
            <person name="Takaki Y."/>
            <person name="Nishi S."/>
            <person name="Hori S."/>
            <person name="Arai W."/>
            <person name="Tsubouchi T."/>
            <person name="Morono Y."/>
            <person name="Uchiyama I."/>
            <person name="Ito T."/>
            <person name="Fujiyama A."/>
            <person name="Inagaki F."/>
            <person name="Takami H."/>
        </authorList>
    </citation>
    <scope>NUCLEOTIDE SEQUENCE</scope>
    <source>
        <strain evidence="1">Expedition CK06-06</strain>
    </source>
</reference>
<dbReference type="AlphaFoldDB" id="X0WZ02"/>
<evidence type="ECO:0008006" key="2">
    <source>
        <dbReference type="Google" id="ProtNLM"/>
    </source>
</evidence>
<proteinExistence type="predicted"/>
<feature type="non-terminal residue" evidence="1">
    <location>
        <position position="224"/>
    </location>
</feature>
<sequence length="224" mass="25494">MDRALTDLSVRFTQKASEFIADKVFPTVKVQNRSDVFFTYDRAYWFKTDAQLRGPGTESAGSGYEIGTDNFSCDVYAVHRNLSDQVRANADSPITMDRDATEFVTEHMLQRREQAWVDTYFTTNVWGTDRTGGTNFTVWDDYANSDPIRDMRDGVIAMAKLTAKKPNTLILGPECWDQLQDHPDYLERIKYTEKGVVSEDLISSLIGVKNTYIPWSIKNTANEG</sequence>
<protein>
    <recommendedName>
        <fullName evidence="2">Bacteriophage Mu GpT domain-containing protein</fullName>
    </recommendedName>
</protein>
<dbReference type="EMBL" id="BARS01048410">
    <property type="protein sequence ID" value="GAG36184.1"/>
    <property type="molecule type" value="Genomic_DNA"/>
</dbReference>